<evidence type="ECO:0000313" key="1">
    <source>
        <dbReference type="EMBL" id="MPM87586.1"/>
    </source>
</evidence>
<reference evidence="1" key="1">
    <citation type="submission" date="2019-08" db="EMBL/GenBank/DDBJ databases">
        <authorList>
            <person name="Kucharzyk K."/>
            <person name="Murdoch R.W."/>
            <person name="Higgins S."/>
            <person name="Loffler F."/>
        </authorList>
    </citation>
    <scope>NUCLEOTIDE SEQUENCE</scope>
</reference>
<dbReference type="EMBL" id="VSSQ01035385">
    <property type="protein sequence ID" value="MPM87586.1"/>
    <property type="molecule type" value="Genomic_DNA"/>
</dbReference>
<comment type="caution">
    <text evidence="1">The sequence shown here is derived from an EMBL/GenBank/DDBJ whole genome shotgun (WGS) entry which is preliminary data.</text>
</comment>
<protein>
    <submittedName>
        <fullName evidence="1">Uncharacterized protein</fullName>
    </submittedName>
</protein>
<accession>A0A645DDZ1</accession>
<name>A0A645DDZ1_9ZZZZ</name>
<gene>
    <name evidence="1" type="ORF">SDC9_134686</name>
</gene>
<proteinExistence type="predicted"/>
<dbReference type="AlphaFoldDB" id="A0A645DDZ1"/>
<sequence>MANSPFHRLVAFDVFERDGFSSILDHLDDAFARHSIGDNPVFDFVCFTRTPVRIVPAQLGSQVLAIVIHCQRIDLLKRLSGDPVGRNGGIDFYLVAIDLGPDTEINLPGRILELKHRADGDSAGNSFGGHFD</sequence>
<organism evidence="1">
    <name type="scientific">bioreactor metagenome</name>
    <dbReference type="NCBI Taxonomy" id="1076179"/>
    <lineage>
        <taxon>unclassified sequences</taxon>
        <taxon>metagenomes</taxon>
        <taxon>ecological metagenomes</taxon>
    </lineage>
</organism>